<dbReference type="PANTHER" id="PTHR10687">
    <property type="entry name" value="SECRETORY CARRIER-ASSOCIATED MEMBRANE PROTEIN SCAMP"/>
    <property type="match status" value="1"/>
</dbReference>
<evidence type="ECO:0000256" key="4">
    <source>
        <dbReference type="ARBA" id="ARBA00023136"/>
    </source>
</evidence>
<feature type="transmembrane region" description="Helical" evidence="5">
    <location>
        <begin position="166"/>
        <end position="188"/>
    </location>
</feature>
<dbReference type="GO" id="GO:0015031">
    <property type="term" value="P:protein transport"/>
    <property type="evidence" value="ECO:0007669"/>
    <property type="project" value="InterPro"/>
</dbReference>
<evidence type="ECO:0000256" key="3">
    <source>
        <dbReference type="ARBA" id="ARBA00022989"/>
    </source>
</evidence>
<feature type="compositionally biased region" description="Polar residues" evidence="7">
    <location>
        <begin position="22"/>
        <end position="33"/>
    </location>
</feature>
<sequence>MSYDKNPFGDTETENPFADPAVQQNTWNQQNQGALDDFNPFDQNATLQANQQGVPQGNVPPPKPAPTQPAVMQATQEPPPPYTAQSDAQITAQAATDDLKRRQEELERKAEELQRKEQELQRNMGYQARINNFPPLPAKCCVQPCFYQDFELDIPLEFQKIVKTVYYLWIAYASLLLLNVIGTLAYFIAASKAGHGGGSPGTTFGVSILYLILFTPCSFVCWYRPLYKAFRSDSSFNFFLFFFVFFFQFCVCVIQSLGISGWGTVGFLSAMDMFANDKAAATIMILIGVLFAVIAAINIILLIRIHRIYRNTGASFAKAQQEFAQGVMSNKTVQKTAADVGAAAARGAVQSQYTDNRY</sequence>
<keyword evidence="5" id="KW-0813">Transport</keyword>
<evidence type="ECO:0000256" key="5">
    <source>
        <dbReference type="RuleBase" id="RU363122"/>
    </source>
</evidence>
<feature type="transmembrane region" description="Helical" evidence="5">
    <location>
        <begin position="279"/>
        <end position="303"/>
    </location>
</feature>
<feature type="transmembrane region" description="Helical" evidence="5">
    <location>
        <begin position="208"/>
        <end position="226"/>
    </location>
</feature>
<accession>A0AAD9MTI5</accession>
<evidence type="ECO:0000313" key="9">
    <source>
        <dbReference type="Proteomes" id="UP001208570"/>
    </source>
</evidence>
<name>A0AAD9MTI5_9ANNE</name>
<reference evidence="8" key="1">
    <citation type="journal article" date="2023" name="Mol. Biol. Evol.">
        <title>Third-Generation Sequencing Reveals the Adaptive Role of the Epigenome in Three Deep-Sea Polychaetes.</title>
        <authorList>
            <person name="Perez M."/>
            <person name="Aroh O."/>
            <person name="Sun Y."/>
            <person name="Lan Y."/>
            <person name="Juniper S.K."/>
            <person name="Young C.R."/>
            <person name="Angers B."/>
            <person name="Qian P.Y."/>
        </authorList>
    </citation>
    <scope>NUCLEOTIDE SEQUENCE</scope>
    <source>
        <strain evidence="8">P08H-3</strain>
    </source>
</reference>
<evidence type="ECO:0000313" key="8">
    <source>
        <dbReference type="EMBL" id="KAK2144880.1"/>
    </source>
</evidence>
<dbReference type="GO" id="GO:0055038">
    <property type="term" value="C:recycling endosome membrane"/>
    <property type="evidence" value="ECO:0007669"/>
    <property type="project" value="TreeGrafter"/>
</dbReference>
<dbReference type="GO" id="GO:0032588">
    <property type="term" value="C:trans-Golgi network membrane"/>
    <property type="evidence" value="ECO:0007669"/>
    <property type="project" value="TreeGrafter"/>
</dbReference>
<protein>
    <recommendedName>
        <fullName evidence="5">Secretory carrier-associated membrane protein</fullName>
        <shortName evidence="5">Secretory carrier membrane protein</shortName>
    </recommendedName>
</protein>
<organism evidence="8 9">
    <name type="scientific">Paralvinella palmiformis</name>
    <dbReference type="NCBI Taxonomy" id="53620"/>
    <lineage>
        <taxon>Eukaryota</taxon>
        <taxon>Metazoa</taxon>
        <taxon>Spiralia</taxon>
        <taxon>Lophotrochozoa</taxon>
        <taxon>Annelida</taxon>
        <taxon>Polychaeta</taxon>
        <taxon>Sedentaria</taxon>
        <taxon>Canalipalpata</taxon>
        <taxon>Terebellida</taxon>
        <taxon>Terebelliformia</taxon>
        <taxon>Alvinellidae</taxon>
        <taxon>Paralvinella</taxon>
    </lineage>
</organism>
<dbReference type="EMBL" id="JAODUP010000722">
    <property type="protein sequence ID" value="KAK2144880.1"/>
    <property type="molecule type" value="Genomic_DNA"/>
</dbReference>
<keyword evidence="9" id="KW-1185">Reference proteome</keyword>
<keyword evidence="2 5" id="KW-0812">Transmembrane</keyword>
<evidence type="ECO:0000256" key="6">
    <source>
        <dbReference type="SAM" id="Coils"/>
    </source>
</evidence>
<keyword evidence="3 5" id="KW-1133">Transmembrane helix</keyword>
<dbReference type="PANTHER" id="PTHR10687:SF2">
    <property type="entry name" value="SECRETORY CARRIER-ASSOCIATED MEMBRANE PROTEIN"/>
    <property type="match status" value="1"/>
</dbReference>
<feature type="transmembrane region" description="Helical" evidence="5">
    <location>
        <begin position="238"/>
        <end position="259"/>
    </location>
</feature>
<evidence type="ECO:0000256" key="1">
    <source>
        <dbReference type="ARBA" id="ARBA00004141"/>
    </source>
</evidence>
<feature type="compositionally biased region" description="Pro residues" evidence="7">
    <location>
        <begin position="58"/>
        <end position="67"/>
    </location>
</feature>
<keyword evidence="6" id="KW-0175">Coiled coil</keyword>
<proteinExistence type="inferred from homology"/>
<evidence type="ECO:0000256" key="2">
    <source>
        <dbReference type="ARBA" id="ARBA00022692"/>
    </source>
</evidence>
<feature type="coiled-coil region" evidence="6">
    <location>
        <begin position="92"/>
        <end position="123"/>
    </location>
</feature>
<comment type="caution">
    <text evidence="8">The sequence shown here is derived from an EMBL/GenBank/DDBJ whole genome shotgun (WGS) entry which is preliminary data.</text>
</comment>
<dbReference type="Pfam" id="PF04144">
    <property type="entry name" value="SCAMP"/>
    <property type="match status" value="1"/>
</dbReference>
<feature type="compositionally biased region" description="Low complexity" evidence="7">
    <location>
        <begin position="83"/>
        <end position="92"/>
    </location>
</feature>
<dbReference type="AlphaFoldDB" id="A0AAD9MTI5"/>
<dbReference type="InterPro" id="IPR007273">
    <property type="entry name" value="SCAMP"/>
</dbReference>
<feature type="region of interest" description="Disordered" evidence="7">
    <location>
        <begin position="1"/>
        <end position="92"/>
    </location>
</feature>
<comment type="subcellular location">
    <subcellularLocation>
        <location evidence="1 5">Membrane</location>
        <topology evidence="1 5">Multi-pass membrane protein</topology>
    </subcellularLocation>
</comment>
<gene>
    <name evidence="8" type="ORF">LSH36_722g01055</name>
</gene>
<dbReference type="Proteomes" id="UP001208570">
    <property type="component" value="Unassembled WGS sequence"/>
</dbReference>
<evidence type="ECO:0000256" key="7">
    <source>
        <dbReference type="SAM" id="MobiDB-lite"/>
    </source>
</evidence>
<comment type="similarity">
    <text evidence="5">Belongs to the SCAMP family.</text>
</comment>
<keyword evidence="4 5" id="KW-0472">Membrane</keyword>